<comment type="pathway">
    <text evidence="8">Amino-sugar metabolism; N-acetylneuraminate degradation; D-fructose 6-phosphate from N-acetylneuraminate: step 4/5.</text>
</comment>
<dbReference type="FunFam" id="3.20.20.140:FF:000004">
    <property type="entry name" value="N-acetylglucosamine-6-phosphate deacetylase"/>
    <property type="match status" value="1"/>
</dbReference>
<dbReference type="EC" id="3.5.1.25" evidence="2"/>
<feature type="binding site" evidence="11">
    <location>
        <position position="227"/>
    </location>
    <ligand>
        <name>substrate</name>
    </ligand>
</feature>
<dbReference type="InterPro" id="IPR003764">
    <property type="entry name" value="GlcNAc_6-P_deAcase"/>
</dbReference>
<feature type="binding site" evidence="11">
    <location>
        <begin position="307"/>
        <end position="309"/>
    </location>
    <ligand>
        <name>substrate</name>
    </ligand>
</feature>
<accession>A0A934K9J5</accession>
<evidence type="ECO:0000256" key="9">
    <source>
        <dbReference type="PIRNR" id="PIRNR038994"/>
    </source>
</evidence>
<evidence type="ECO:0000256" key="11">
    <source>
        <dbReference type="PIRSR" id="PIRSR038994-2"/>
    </source>
</evidence>
<dbReference type="Gene3D" id="2.30.40.10">
    <property type="entry name" value="Urease, subunit C, domain 1"/>
    <property type="match status" value="1"/>
</dbReference>
<dbReference type="EMBL" id="JAEKNQ010000030">
    <property type="protein sequence ID" value="MBJ7603012.1"/>
    <property type="molecule type" value="Genomic_DNA"/>
</dbReference>
<name>A0A934K9J5_9BACT</name>
<feature type="binding site" evidence="11">
    <location>
        <position position="140"/>
    </location>
    <ligand>
        <name>substrate</name>
    </ligand>
</feature>
<protein>
    <recommendedName>
        <fullName evidence="3">N-acetylglucosamine-6-phosphate deacetylase</fullName>
        <ecNumber evidence="2">3.5.1.25</ecNumber>
    </recommendedName>
</protein>
<dbReference type="PANTHER" id="PTHR11113:SF14">
    <property type="entry name" value="N-ACETYLGLUCOSAMINE-6-PHOSPHATE DEACETYLASE"/>
    <property type="match status" value="1"/>
</dbReference>
<dbReference type="AlphaFoldDB" id="A0A934K9J5"/>
<dbReference type="InterPro" id="IPR011059">
    <property type="entry name" value="Metal-dep_hydrolase_composite"/>
</dbReference>
<dbReference type="GO" id="GO:0046872">
    <property type="term" value="F:metal ion binding"/>
    <property type="evidence" value="ECO:0007669"/>
    <property type="project" value="UniProtKB-KW"/>
</dbReference>
<sequence length="394" mass="40887">MSSLVLHNARLVTPAGVIGQAWLRISGSQIDAVEAGSRPVADGPSRDLGGAFLAPGFIDMHVHGGGGASVVEGEPEQVRRSVAYHRAHGTTGLLLSLVTAPLARMEAAVRRIAILVEQKEPAVLGCHLEGPFLSRRRCGAQDPRFMLPPDPEALGRLFEMGRGCIRMVTVAPEAPGALDLVRRTVAEGAVAAVGHTDASSDQVTAAIEAGARVGTHLFNGMRPFSHRDPGPVGALLSDERVVCELINDGVHVAPEVVQIVFNAAPGRVALITDAIAAAGMPDGDYELGSLAVRVSEGRPALKEGGSLAGSTLTMDRAVRRTVQDARQSLPTAVAAASKVPAQVLGLAKWLGSVEVGKQADLAVLGADLELQAVVARGVWQEAAGRGRPADLLAE</sequence>
<proteinExistence type="inferred from homology"/>
<evidence type="ECO:0000256" key="5">
    <source>
        <dbReference type="ARBA" id="ARBA00022801"/>
    </source>
</evidence>
<feature type="binding site" evidence="12">
    <location>
        <position position="129"/>
    </location>
    <ligand>
        <name>Zn(2+)</name>
        <dbReference type="ChEBI" id="CHEBI:29105"/>
    </ligand>
</feature>
<evidence type="ECO:0000256" key="4">
    <source>
        <dbReference type="ARBA" id="ARBA00022723"/>
    </source>
</evidence>
<feature type="active site" description="Proton donor/acceptor" evidence="10">
    <location>
        <position position="273"/>
    </location>
</feature>
<evidence type="ECO:0000256" key="7">
    <source>
        <dbReference type="ARBA" id="ARBA00047647"/>
    </source>
</evidence>
<evidence type="ECO:0000256" key="12">
    <source>
        <dbReference type="PIRSR" id="PIRSR038994-3"/>
    </source>
</evidence>
<evidence type="ECO:0000256" key="8">
    <source>
        <dbReference type="ARBA" id="ARBA00060590"/>
    </source>
</evidence>
<comment type="similarity">
    <text evidence="1 9">Belongs to the metallo-dependent hydrolases superfamily. NagA family.</text>
</comment>
<dbReference type="InterPro" id="IPR006680">
    <property type="entry name" value="Amidohydro-rel"/>
</dbReference>
<gene>
    <name evidence="14" type="primary">nagA</name>
    <name evidence="14" type="ORF">JF888_07460</name>
</gene>
<dbReference type="PIRSF" id="PIRSF038994">
    <property type="entry name" value="NagA"/>
    <property type="match status" value="1"/>
</dbReference>
<dbReference type="GO" id="GO:0006046">
    <property type="term" value="P:N-acetylglucosamine catabolic process"/>
    <property type="evidence" value="ECO:0007669"/>
    <property type="project" value="TreeGrafter"/>
</dbReference>
<evidence type="ECO:0000313" key="15">
    <source>
        <dbReference type="Proteomes" id="UP000620075"/>
    </source>
</evidence>
<feature type="binding site" evidence="12">
    <location>
        <position position="195"/>
    </location>
    <ligand>
        <name>Zn(2+)</name>
        <dbReference type="ChEBI" id="CHEBI:29105"/>
    </ligand>
</feature>
<feature type="domain" description="Amidohydrolase-related" evidence="13">
    <location>
        <begin position="53"/>
        <end position="372"/>
    </location>
</feature>
<comment type="cofactor">
    <cofactor evidence="12">
        <name>a divalent metal cation</name>
        <dbReference type="ChEBI" id="CHEBI:60240"/>
    </cofactor>
    <text evidence="12">Binds 1 divalent metal cation per subunit.</text>
</comment>
<feature type="binding site" evidence="11">
    <location>
        <begin position="219"/>
        <end position="220"/>
    </location>
    <ligand>
        <name>substrate</name>
    </ligand>
</feature>
<evidence type="ECO:0000256" key="10">
    <source>
        <dbReference type="PIRSR" id="PIRSR038994-1"/>
    </source>
</evidence>
<keyword evidence="4 12" id="KW-0479">Metal-binding</keyword>
<feature type="binding site" evidence="12">
    <location>
        <position position="216"/>
    </location>
    <ligand>
        <name>Zn(2+)</name>
        <dbReference type="ChEBI" id="CHEBI:29105"/>
    </ligand>
</feature>
<evidence type="ECO:0000256" key="1">
    <source>
        <dbReference type="ARBA" id="ARBA00010716"/>
    </source>
</evidence>
<comment type="catalytic activity">
    <reaction evidence="7">
        <text>N-acetyl-D-glucosamine 6-phosphate + H2O = D-glucosamine 6-phosphate + acetate</text>
        <dbReference type="Rhea" id="RHEA:22936"/>
        <dbReference type="ChEBI" id="CHEBI:15377"/>
        <dbReference type="ChEBI" id="CHEBI:30089"/>
        <dbReference type="ChEBI" id="CHEBI:57513"/>
        <dbReference type="ChEBI" id="CHEBI:58725"/>
        <dbReference type="EC" id="3.5.1.25"/>
    </reaction>
</comment>
<evidence type="ECO:0000256" key="2">
    <source>
        <dbReference type="ARBA" id="ARBA00011899"/>
    </source>
</evidence>
<dbReference type="Gene3D" id="3.20.20.140">
    <property type="entry name" value="Metal-dependent hydrolases"/>
    <property type="match status" value="1"/>
</dbReference>
<dbReference type="Pfam" id="PF01979">
    <property type="entry name" value="Amidohydro_1"/>
    <property type="match status" value="1"/>
</dbReference>
<evidence type="ECO:0000256" key="3">
    <source>
        <dbReference type="ARBA" id="ARBA00018029"/>
    </source>
</evidence>
<evidence type="ECO:0000313" key="14">
    <source>
        <dbReference type="EMBL" id="MBJ7603012.1"/>
    </source>
</evidence>
<dbReference type="NCBIfam" id="TIGR00221">
    <property type="entry name" value="nagA"/>
    <property type="match status" value="1"/>
</dbReference>
<dbReference type="Proteomes" id="UP000620075">
    <property type="component" value="Unassembled WGS sequence"/>
</dbReference>
<dbReference type="InterPro" id="IPR032466">
    <property type="entry name" value="Metal_Hydrolase"/>
</dbReference>
<comment type="caution">
    <text evidence="14">The sequence shown here is derived from an EMBL/GenBank/DDBJ whole genome shotgun (WGS) entry which is preliminary data.</text>
</comment>
<dbReference type="GO" id="GO:0008448">
    <property type="term" value="F:N-acetylglucosamine-6-phosphate deacetylase activity"/>
    <property type="evidence" value="ECO:0007669"/>
    <property type="project" value="UniProtKB-EC"/>
</dbReference>
<organism evidence="14 15">
    <name type="scientific">Candidatus Dormiibacter inghamiae</name>
    <dbReference type="NCBI Taxonomy" id="3127013"/>
    <lineage>
        <taxon>Bacteria</taxon>
        <taxon>Bacillati</taxon>
        <taxon>Candidatus Dormiibacterota</taxon>
        <taxon>Candidatus Dormibacteria</taxon>
        <taxon>Candidatus Dormibacterales</taxon>
        <taxon>Candidatus Dormibacteraceae</taxon>
        <taxon>Candidatus Dormiibacter</taxon>
    </lineage>
</organism>
<keyword evidence="5 9" id="KW-0378">Hydrolase</keyword>
<reference evidence="14 15" key="1">
    <citation type="submission" date="2020-10" db="EMBL/GenBank/DDBJ databases">
        <title>Ca. Dormibacterota MAGs.</title>
        <authorList>
            <person name="Montgomery K."/>
        </authorList>
    </citation>
    <scope>NUCLEOTIDE SEQUENCE [LARGE SCALE GENOMIC DNA]</scope>
    <source>
        <strain evidence="14">SC8811_S16_3</strain>
    </source>
</reference>
<dbReference type="RefSeq" id="WP_338178302.1">
    <property type="nucleotide sequence ID" value="NZ_JAEKNQ010000030.1"/>
</dbReference>
<dbReference type="SUPFAM" id="SSF51556">
    <property type="entry name" value="Metallo-dependent hydrolases"/>
    <property type="match status" value="1"/>
</dbReference>
<feature type="binding site" evidence="11">
    <location>
        <position position="251"/>
    </location>
    <ligand>
        <name>substrate</name>
    </ligand>
</feature>
<evidence type="ECO:0000256" key="6">
    <source>
        <dbReference type="ARBA" id="ARBA00023277"/>
    </source>
</evidence>
<keyword evidence="6 9" id="KW-0119">Carbohydrate metabolism</keyword>
<dbReference type="PANTHER" id="PTHR11113">
    <property type="entry name" value="N-ACETYLGLUCOSAMINE-6-PHOSPHATE DEACETYLASE"/>
    <property type="match status" value="1"/>
</dbReference>
<evidence type="ECO:0000259" key="13">
    <source>
        <dbReference type="Pfam" id="PF01979"/>
    </source>
</evidence>
<dbReference type="CDD" id="cd00854">
    <property type="entry name" value="NagA"/>
    <property type="match status" value="1"/>
</dbReference>
<dbReference type="SUPFAM" id="SSF51338">
    <property type="entry name" value="Composite domain of metallo-dependent hydrolases"/>
    <property type="match status" value="1"/>
</dbReference>